<sequence length="141" mass="14583">MTIEAKYRTTATAIGGRDGRAYTEDETFDLEVSTPKELGGTGGPGTNPEQLFAAGYSACFLSALKLVGSKRKIDIAADSSISATVGIGPNGQGGFGLVVQLSASLPGVERTTAERLVAEAHQICPYSNAIRGNVDVHIVIA</sequence>
<dbReference type="PANTHER" id="PTHR33797:SF2">
    <property type="entry name" value="ORGANIC HYDROPEROXIDE RESISTANCE PROTEIN-LIKE"/>
    <property type="match status" value="1"/>
</dbReference>
<keyword evidence="3" id="KW-1185">Reference proteome</keyword>
<dbReference type="NCBIfam" id="TIGR03561">
    <property type="entry name" value="organ_hyd_perox"/>
    <property type="match status" value="1"/>
</dbReference>
<name>A0A4V1P7L0_9BRAD</name>
<dbReference type="EMBL" id="MZXW01000008">
    <property type="protein sequence ID" value="RXT51479.1"/>
    <property type="molecule type" value="Genomic_DNA"/>
</dbReference>
<dbReference type="InterPro" id="IPR019953">
    <property type="entry name" value="OHR"/>
</dbReference>
<dbReference type="PANTHER" id="PTHR33797">
    <property type="entry name" value="ORGANIC HYDROPEROXIDE RESISTANCE PROTEIN-LIKE"/>
    <property type="match status" value="1"/>
</dbReference>
<accession>A0A4V1P7L0</accession>
<proteinExistence type="inferred from homology"/>
<dbReference type="AlphaFoldDB" id="A0A4V1P7L0"/>
<dbReference type="RefSeq" id="WP_129268158.1">
    <property type="nucleotide sequence ID" value="NZ_MZXW01000008.1"/>
</dbReference>
<dbReference type="Proteomes" id="UP000290819">
    <property type="component" value="Unassembled WGS sequence"/>
</dbReference>
<gene>
    <name evidence="2" type="ORF">B5V03_04890</name>
</gene>
<dbReference type="Gene3D" id="2.20.25.10">
    <property type="match status" value="1"/>
</dbReference>
<dbReference type="InterPro" id="IPR015946">
    <property type="entry name" value="KH_dom-like_a/b"/>
</dbReference>
<dbReference type="InterPro" id="IPR036102">
    <property type="entry name" value="OsmC/Ohrsf"/>
</dbReference>
<dbReference type="SUPFAM" id="SSF82784">
    <property type="entry name" value="OsmC-like"/>
    <property type="match status" value="1"/>
</dbReference>
<dbReference type="Pfam" id="PF02566">
    <property type="entry name" value="OsmC"/>
    <property type="match status" value="1"/>
</dbReference>
<evidence type="ECO:0000256" key="1">
    <source>
        <dbReference type="ARBA" id="ARBA00007378"/>
    </source>
</evidence>
<evidence type="ECO:0000313" key="3">
    <source>
        <dbReference type="Proteomes" id="UP000290819"/>
    </source>
</evidence>
<organism evidence="2 3">
    <name type="scientific">Bradyrhizobium betae</name>
    <dbReference type="NCBI Taxonomy" id="244734"/>
    <lineage>
        <taxon>Bacteria</taxon>
        <taxon>Pseudomonadati</taxon>
        <taxon>Pseudomonadota</taxon>
        <taxon>Alphaproteobacteria</taxon>
        <taxon>Hyphomicrobiales</taxon>
        <taxon>Nitrobacteraceae</taxon>
        <taxon>Bradyrhizobium</taxon>
    </lineage>
</organism>
<reference evidence="2 3" key="1">
    <citation type="submission" date="2017-03" db="EMBL/GenBank/DDBJ databases">
        <authorList>
            <person name="Safronova V.I."/>
            <person name="Sazanova A.L."/>
            <person name="Chirak E.R."/>
        </authorList>
    </citation>
    <scope>NUCLEOTIDE SEQUENCE [LARGE SCALE GENOMIC DNA]</scope>
    <source>
        <strain evidence="2 3">Opo-243</strain>
    </source>
</reference>
<dbReference type="OrthoDB" id="9797508at2"/>
<protein>
    <submittedName>
        <fullName evidence="2">Organic hydroperoxide resistance protein</fullName>
    </submittedName>
</protein>
<comment type="caution">
    <text evidence="2">The sequence shown here is derived from an EMBL/GenBank/DDBJ whole genome shotgun (WGS) entry which is preliminary data.</text>
</comment>
<dbReference type="Gene3D" id="3.30.300.20">
    <property type="match status" value="1"/>
</dbReference>
<comment type="similarity">
    <text evidence="1">Belongs to the OsmC/Ohr family.</text>
</comment>
<dbReference type="InterPro" id="IPR003718">
    <property type="entry name" value="OsmC/Ohr_fam"/>
</dbReference>
<evidence type="ECO:0000313" key="2">
    <source>
        <dbReference type="EMBL" id="RXT51479.1"/>
    </source>
</evidence>
<dbReference type="GO" id="GO:0006979">
    <property type="term" value="P:response to oxidative stress"/>
    <property type="evidence" value="ECO:0007669"/>
    <property type="project" value="InterPro"/>
</dbReference>